<organism evidence="1 2">
    <name type="scientific">Dreissena polymorpha</name>
    <name type="common">Zebra mussel</name>
    <name type="synonym">Mytilus polymorpha</name>
    <dbReference type="NCBI Taxonomy" id="45954"/>
    <lineage>
        <taxon>Eukaryota</taxon>
        <taxon>Metazoa</taxon>
        <taxon>Spiralia</taxon>
        <taxon>Lophotrochozoa</taxon>
        <taxon>Mollusca</taxon>
        <taxon>Bivalvia</taxon>
        <taxon>Autobranchia</taxon>
        <taxon>Heteroconchia</taxon>
        <taxon>Euheterodonta</taxon>
        <taxon>Imparidentia</taxon>
        <taxon>Neoheterodontei</taxon>
        <taxon>Myida</taxon>
        <taxon>Dreissenoidea</taxon>
        <taxon>Dreissenidae</taxon>
        <taxon>Dreissena</taxon>
    </lineage>
</organism>
<dbReference type="Proteomes" id="UP000828390">
    <property type="component" value="Unassembled WGS sequence"/>
</dbReference>
<evidence type="ECO:0000313" key="1">
    <source>
        <dbReference type="EMBL" id="KAH3815785.1"/>
    </source>
</evidence>
<keyword evidence="2" id="KW-1185">Reference proteome</keyword>
<sequence>MKETSLEFGKSTIGAILKMKDKWLSESTESPKRTMTVFQFVVLFIRFHALKVLQHKEDSFTKDNDSA</sequence>
<dbReference type="EMBL" id="JAIWYP010000006">
    <property type="protein sequence ID" value="KAH3815785.1"/>
    <property type="molecule type" value="Genomic_DNA"/>
</dbReference>
<protein>
    <submittedName>
        <fullName evidence="1">Uncharacterized protein</fullName>
    </submittedName>
</protein>
<evidence type="ECO:0000313" key="2">
    <source>
        <dbReference type="Proteomes" id="UP000828390"/>
    </source>
</evidence>
<reference evidence="1" key="1">
    <citation type="journal article" date="2019" name="bioRxiv">
        <title>The Genome of the Zebra Mussel, Dreissena polymorpha: A Resource for Invasive Species Research.</title>
        <authorList>
            <person name="McCartney M.A."/>
            <person name="Auch B."/>
            <person name="Kono T."/>
            <person name="Mallez S."/>
            <person name="Zhang Y."/>
            <person name="Obille A."/>
            <person name="Becker A."/>
            <person name="Abrahante J.E."/>
            <person name="Garbe J."/>
            <person name="Badalamenti J.P."/>
            <person name="Herman A."/>
            <person name="Mangelson H."/>
            <person name="Liachko I."/>
            <person name="Sullivan S."/>
            <person name="Sone E.D."/>
            <person name="Koren S."/>
            <person name="Silverstein K.A.T."/>
            <person name="Beckman K.B."/>
            <person name="Gohl D.M."/>
        </authorList>
    </citation>
    <scope>NUCLEOTIDE SEQUENCE</scope>
    <source>
        <strain evidence="1">Duluth1</strain>
        <tissue evidence="1">Whole animal</tissue>
    </source>
</reference>
<gene>
    <name evidence="1" type="ORF">DPMN_144316</name>
</gene>
<name>A0A9D4GET0_DREPO</name>
<comment type="caution">
    <text evidence="1">The sequence shown here is derived from an EMBL/GenBank/DDBJ whole genome shotgun (WGS) entry which is preliminary data.</text>
</comment>
<dbReference type="AlphaFoldDB" id="A0A9D4GET0"/>
<accession>A0A9D4GET0</accession>
<reference evidence="1" key="2">
    <citation type="submission" date="2020-11" db="EMBL/GenBank/DDBJ databases">
        <authorList>
            <person name="McCartney M.A."/>
            <person name="Auch B."/>
            <person name="Kono T."/>
            <person name="Mallez S."/>
            <person name="Becker A."/>
            <person name="Gohl D.M."/>
            <person name="Silverstein K.A.T."/>
            <person name="Koren S."/>
            <person name="Bechman K.B."/>
            <person name="Herman A."/>
            <person name="Abrahante J.E."/>
            <person name="Garbe J."/>
        </authorList>
    </citation>
    <scope>NUCLEOTIDE SEQUENCE</scope>
    <source>
        <strain evidence="1">Duluth1</strain>
        <tissue evidence="1">Whole animal</tissue>
    </source>
</reference>
<proteinExistence type="predicted"/>